<dbReference type="InterPro" id="IPR036388">
    <property type="entry name" value="WH-like_DNA-bd_sf"/>
</dbReference>
<dbReference type="Gene3D" id="1.10.10.10">
    <property type="entry name" value="Winged helix-like DNA-binding domain superfamily/Winged helix DNA-binding domain"/>
    <property type="match status" value="1"/>
</dbReference>
<evidence type="ECO:0000313" key="1">
    <source>
        <dbReference type="EMBL" id="MFC4291114.1"/>
    </source>
</evidence>
<evidence type="ECO:0008006" key="3">
    <source>
        <dbReference type="Google" id="ProtNLM"/>
    </source>
</evidence>
<keyword evidence="2" id="KW-1185">Reference proteome</keyword>
<reference evidence="2" key="1">
    <citation type="journal article" date="2019" name="Int. J. Syst. Evol. Microbiol.">
        <title>The Global Catalogue of Microorganisms (GCM) 10K type strain sequencing project: providing services to taxonomists for standard genome sequencing and annotation.</title>
        <authorList>
            <consortium name="The Broad Institute Genomics Platform"/>
            <consortium name="The Broad Institute Genome Sequencing Center for Infectious Disease"/>
            <person name="Wu L."/>
            <person name="Ma J."/>
        </authorList>
    </citation>
    <scope>NUCLEOTIDE SEQUENCE [LARGE SCALE GENOMIC DNA]</scope>
    <source>
        <strain evidence="2">CECT 8531</strain>
    </source>
</reference>
<gene>
    <name evidence="1" type="ORF">ACFOWX_01665</name>
</gene>
<dbReference type="RefSeq" id="WP_381420711.1">
    <property type="nucleotide sequence ID" value="NZ_JBHSDH010000010.1"/>
</dbReference>
<proteinExistence type="predicted"/>
<protein>
    <recommendedName>
        <fullName evidence="3">MarR family transcriptional regulator</fullName>
    </recommendedName>
</protein>
<accession>A0ABV8RCM2</accession>
<dbReference type="SUPFAM" id="SSF46785">
    <property type="entry name" value="Winged helix' DNA-binding domain"/>
    <property type="match status" value="1"/>
</dbReference>
<sequence>MPTYNDLTSAQLPQRTAAICSPNQAERAKLAAIAQRAGCLIIDRCDIAQIGPQPDDFPEFDLLIADFTSISERPLQEISNISRYLTSNGGEALIWTDMESLDRAYADMPISQCHFLIQGSDLEALLIMSGAIRRGSKMEQLHDNSRDAGIGALHKISDELADFARTLARLADQGDVKSSNQLAEKPMSFRPAPSSIIQPFIETKRAAADETASPVKASYIREIIRYRRRRDAYFDSELFADPAWDILLDLLVARIEGKSVSVSSLCIAAAVPATTALRWITGMTETGLLLRRMDPKDARRVFIELSDDTADKMMKYFDEVQLARGSVI</sequence>
<dbReference type="EMBL" id="JBHSDH010000010">
    <property type="protein sequence ID" value="MFC4291114.1"/>
    <property type="molecule type" value="Genomic_DNA"/>
</dbReference>
<comment type="caution">
    <text evidence="1">The sequence shown here is derived from an EMBL/GenBank/DDBJ whole genome shotgun (WGS) entry which is preliminary data.</text>
</comment>
<dbReference type="Proteomes" id="UP001595887">
    <property type="component" value="Unassembled WGS sequence"/>
</dbReference>
<evidence type="ECO:0000313" key="2">
    <source>
        <dbReference type="Proteomes" id="UP001595887"/>
    </source>
</evidence>
<name>A0ABV8RCM2_9SPHN</name>
<dbReference type="InterPro" id="IPR036390">
    <property type="entry name" value="WH_DNA-bd_sf"/>
</dbReference>
<organism evidence="1 2">
    <name type="scientific">Sphingorhabdus arenilitoris</name>
    <dbReference type="NCBI Taxonomy" id="1490041"/>
    <lineage>
        <taxon>Bacteria</taxon>
        <taxon>Pseudomonadati</taxon>
        <taxon>Pseudomonadota</taxon>
        <taxon>Alphaproteobacteria</taxon>
        <taxon>Sphingomonadales</taxon>
        <taxon>Sphingomonadaceae</taxon>
        <taxon>Sphingorhabdus</taxon>
    </lineage>
</organism>